<evidence type="ECO:0000256" key="1">
    <source>
        <dbReference type="ARBA" id="ARBA00000439"/>
    </source>
</evidence>
<dbReference type="AlphaFoldDB" id="A0A7D7QC88"/>
<keyword evidence="11" id="KW-0614">Plasmid</keyword>
<protein>
    <recommendedName>
        <fullName evidence="4 10">4-alpha-glucanotransferase</fullName>
        <ecNumber evidence="3 10">2.4.1.25</ecNumber>
    </recommendedName>
    <alternativeName>
        <fullName evidence="8 10">Amylomaltase</fullName>
    </alternativeName>
    <alternativeName>
        <fullName evidence="9 10">Disproportionating enzyme</fullName>
    </alternativeName>
</protein>
<dbReference type="SUPFAM" id="SSF51445">
    <property type="entry name" value="(Trans)glycosidases"/>
    <property type="match status" value="1"/>
</dbReference>
<evidence type="ECO:0000256" key="3">
    <source>
        <dbReference type="ARBA" id="ARBA00012560"/>
    </source>
</evidence>
<dbReference type="EMBL" id="CP054695">
    <property type="protein sequence ID" value="QMS86179.1"/>
    <property type="molecule type" value="Genomic_DNA"/>
</dbReference>
<gene>
    <name evidence="11" type="primary">malQ</name>
    <name evidence="11" type="ORF">HUN01_00685</name>
</gene>
<sequence>MPFPRASGILLHPTSFPSQFGIGDFGSEAYRFVDFLVESRQKLWQILPLGPAGDSNSPYASYSAMAGNPLLISPGLLQKKSLLTKENFDNLPKFSSETVDFSRVIQTKTLMLQKACFNFKASATSFQQQEFSEFCQSQAYWLDDYALFMALKDVHGGAGWNAWEPAIAHRQPEAIQLGQQQLAEEIFYHKYLQFEFFNQWSQLKRYANQRGIKIIGDIAIYVAQDSADVWANPKNFCLEEQTGEPALMAGTPPDYFSATGQLWGNPVYNWAHLEQEDFKWWVQRFQAMLNYVDLIRIDHFRGFHAYWAVKQGETTANSGKWVLAPGEAFFQVLQEKFGQLPIIAEDLGEVTPEVYALRDRFEFPGMKILQFAFGGGLQAEKRFLPFNYQSNCVVYTGTHDNDTTVGWFNQLLPQEREEVWRYLGCTSQLGIHWDLIRLALSSVANQAIIPLQDVLGLGTEARMNFPGKDEGNWGWRYHQGDLTPGISDRLRTMTETYGRATISQKSRVSKGGNNEFI</sequence>
<dbReference type="RefSeq" id="WP_181927174.1">
    <property type="nucleotide sequence ID" value="NZ_CP054695.1"/>
</dbReference>
<dbReference type="NCBIfam" id="NF011080">
    <property type="entry name" value="PRK14508.1-3"/>
    <property type="match status" value="1"/>
</dbReference>
<evidence type="ECO:0000256" key="6">
    <source>
        <dbReference type="ARBA" id="ARBA00022679"/>
    </source>
</evidence>
<keyword evidence="6 10" id="KW-0808">Transferase</keyword>
<evidence type="ECO:0000256" key="2">
    <source>
        <dbReference type="ARBA" id="ARBA00005684"/>
    </source>
</evidence>
<evidence type="ECO:0000313" key="12">
    <source>
        <dbReference type="Proteomes" id="UP000514713"/>
    </source>
</evidence>
<dbReference type="Gene3D" id="3.20.20.80">
    <property type="entry name" value="Glycosidases"/>
    <property type="match status" value="1"/>
</dbReference>
<evidence type="ECO:0000256" key="10">
    <source>
        <dbReference type="RuleBase" id="RU361207"/>
    </source>
</evidence>
<dbReference type="PANTHER" id="PTHR32438:SF5">
    <property type="entry name" value="4-ALPHA-GLUCANOTRANSFERASE DPE1, CHLOROPLASTIC_AMYLOPLASTIC"/>
    <property type="match status" value="1"/>
</dbReference>
<evidence type="ECO:0000256" key="8">
    <source>
        <dbReference type="ARBA" id="ARBA00031423"/>
    </source>
</evidence>
<comment type="catalytic activity">
    <reaction evidence="1 10">
        <text>Transfers a segment of a (1-&gt;4)-alpha-D-glucan to a new position in an acceptor, which may be glucose or a (1-&gt;4)-alpha-D-glucan.</text>
        <dbReference type="EC" id="2.4.1.25"/>
    </reaction>
</comment>
<dbReference type="GO" id="GO:0005975">
    <property type="term" value="P:carbohydrate metabolic process"/>
    <property type="evidence" value="ECO:0007669"/>
    <property type="project" value="InterPro"/>
</dbReference>
<dbReference type="InterPro" id="IPR017853">
    <property type="entry name" value="GH"/>
</dbReference>
<evidence type="ECO:0000256" key="7">
    <source>
        <dbReference type="ARBA" id="ARBA00023277"/>
    </source>
</evidence>
<dbReference type="NCBIfam" id="TIGR00217">
    <property type="entry name" value="malQ"/>
    <property type="match status" value="1"/>
</dbReference>
<dbReference type="GO" id="GO:0004134">
    <property type="term" value="F:4-alpha-glucanotransferase activity"/>
    <property type="evidence" value="ECO:0007669"/>
    <property type="project" value="UniProtKB-EC"/>
</dbReference>
<comment type="similarity">
    <text evidence="2 10">Belongs to the disproportionating enzyme family.</text>
</comment>
<name>A0A7D7QC88_9NOSO</name>
<accession>A0A7D7QC88</accession>
<dbReference type="EC" id="2.4.1.25" evidence="3 10"/>
<dbReference type="PANTHER" id="PTHR32438">
    <property type="entry name" value="4-ALPHA-GLUCANOTRANSFERASE DPE1, CHLOROPLASTIC/AMYLOPLASTIC"/>
    <property type="match status" value="1"/>
</dbReference>
<geneLocation type="plasmid" evidence="12">
    <name>pne_3</name>
</geneLocation>
<dbReference type="Pfam" id="PF02446">
    <property type="entry name" value="Glyco_hydro_77"/>
    <property type="match status" value="1"/>
</dbReference>
<keyword evidence="7 10" id="KW-0119">Carbohydrate metabolism</keyword>
<keyword evidence="12" id="KW-1185">Reference proteome</keyword>
<reference evidence="12" key="1">
    <citation type="submission" date="2020-06" db="EMBL/GenBank/DDBJ databases">
        <title>Nostoc edaphicum CCNP1411 genome.</title>
        <authorList>
            <person name="Fidor A."/>
            <person name="Grabski M."/>
            <person name="Gawor J."/>
            <person name="Gromadka R."/>
            <person name="Wegrzyn G."/>
            <person name="Mazur-Marzec H."/>
        </authorList>
    </citation>
    <scope>NUCLEOTIDE SEQUENCE [LARGE SCALE GENOMIC DNA]</scope>
    <source>
        <strain evidence="12">CCNP1411</strain>
        <plasmid evidence="12">pne_3</plasmid>
    </source>
</reference>
<organism evidence="11 12">
    <name type="scientific">Nostoc edaphicum CCNP1411</name>
    <dbReference type="NCBI Taxonomy" id="1472755"/>
    <lineage>
        <taxon>Bacteria</taxon>
        <taxon>Bacillati</taxon>
        <taxon>Cyanobacteriota</taxon>
        <taxon>Cyanophyceae</taxon>
        <taxon>Nostocales</taxon>
        <taxon>Nostocaceae</taxon>
        <taxon>Nostoc</taxon>
    </lineage>
</organism>
<evidence type="ECO:0000256" key="5">
    <source>
        <dbReference type="ARBA" id="ARBA00022676"/>
    </source>
</evidence>
<evidence type="ECO:0000256" key="4">
    <source>
        <dbReference type="ARBA" id="ARBA00020295"/>
    </source>
</evidence>
<keyword evidence="5 10" id="KW-0328">Glycosyltransferase</keyword>
<evidence type="ECO:0000313" key="11">
    <source>
        <dbReference type="EMBL" id="QMS86179.1"/>
    </source>
</evidence>
<evidence type="ECO:0000256" key="9">
    <source>
        <dbReference type="ARBA" id="ARBA00031501"/>
    </source>
</evidence>
<proteinExistence type="inferred from homology"/>
<dbReference type="Proteomes" id="UP000514713">
    <property type="component" value="Plasmid pNe_3"/>
</dbReference>
<dbReference type="KEGG" id="ned:HUN01_00685"/>
<dbReference type="InterPro" id="IPR003385">
    <property type="entry name" value="Glyco_hydro_77"/>
</dbReference>